<dbReference type="EMBL" id="JAYWVC010000118">
    <property type="protein sequence ID" value="MED7825675.1"/>
    <property type="molecule type" value="Genomic_DNA"/>
</dbReference>
<protein>
    <submittedName>
        <fullName evidence="1">DUF6204 family protein</fullName>
    </submittedName>
</protein>
<keyword evidence="2" id="KW-1185">Reference proteome</keyword>
<accession>A0ABU7FNH5</accession>
<name>A0ABU7FNH5_9ACTN</name>
<organism evidence="1 2">
    <name type="scientific">Streptomyces chiangmaiensis</name>
    <dbReference type="NCBI Taxonomy" id="766497"/>
    <lineage>
        <taxon>Bacteria</taxon>
        <taxon>Bacillati</taxon>
        <taxon>Actinomycetota</taxon>
        <taxon>Actinomycetes</taxon>
        <taxon>Kitasatosporales</taxon>
        <taxon>Streptomycetaceae</taxon>
        <taxon>Streptomyces</taxon>
    </lineage>
</organism>
<sequence length="68" mass="7642">HPAFTFRFLDSGEAEEDILTATERAEESARAWLDARGYGYKNLRAKAEDLSRAPLGKRRRRATGQSSS</sequence>
<comment type="caution">
    <text evidence="1">The sequence shown here is derived from an EMBL/GenBank/DDBJ whole genome shotgun (WGS) entry which is preliminary data.</text>
</comment>
<dbReference type="Pfam" id="PF19707">
    <property type="entry name" value="DUF6204"/>
    <property type="match status" value="1"/>
</dbReference>
<feature type="non-terminal residue" evidence="1">
    <location>
        <position position="1"/>
    </location>
</feature>
<dbReference type="Proteomes" id="UP001333996">
    <property type="component" value="Unassembled WGS sequence"/>
</dbReference>
<evidence type="ECO:0000313" key="1">
    <source>
        <dbReference type="EMBL" id="MED7825675.1"/>
    </source>
</evidence>
<reference evidence="1" key="1">
    <citation type="submission" date="2024-01" db="EMBL/GenBank/DDBJ databases">
        <title>First draft genome sequence data of TA4-1, the type strain of Gram-positive actinobacterium Streptomyces chiangmaiensis.</title>
        <authorList>
            <person name="Yasawong M."/>
            <person name="Nantapong N."/>
        </authorList>
    </citation>
    <scope>NUCLEOTIDE SEQUENCE</scope>
    <source>
        <strain evidence="1">TA4-1</strain>
    </source>
</reference>
<dbReference type="InterPro" id="IPR045778">
    <property type="entry name" value="DUF6204"/>
</dbReference>
<evidence type="ECO:0000313" key="2">
    <source>
        <dbReference type="Proteomes" id="UP001333996"/>
    </source>
</evidence>
<dbReference type="RefSeq" id="WP_329510082.1">
    <property type="nucleotide sequence ID" value="NZ_JAYWVC010000118.1"/>
</dbReference>
<proteinExistence type="predicted"/>
<gene>
    <name evidence="1" type="ORF">VXC91_27805</name>
</gene>